<evidence type="ECO:0000259" key="4">
    <source>
        <dbReference type="PROSITE" id="PS50048"/>
    </source>
</evidence>
<organism evidence="5 6">
    <name type="scientific">Fusarium oxysporum f. sp. cubense (strain race 4)</name>
    <name type="common">Panama disease fungus</name>
    <dbReference type="NCBI Taxonomy" id="2502994"/>
    <lineage>
        <taxon>Eukaryota</taxon>
        <taxon>Fungi</taxon>
        <taxon>Dikarya</taxon>
        <taxon>Ascomycota</taxon>
        <taxon>Pezizomycotina</taxon>
        <taxon>Sordariomycetes</taxon>
        <taxon>Hypocreomycetidae</taxon>
        <taxon>Hypocreales</taxon>
        <taxon>Nectriaceae</taxon>
        <taxon>Fusarium</taxon>
        <taxon>Fusarium oxysporum species complex</taxon>
    </lineage>
</organism>
<dbReference type="PANTHER" id="PTHR47431">
    <property type="entry name" value="ZN(II)2CYS6 TRANSCRIPTION FACTOR (EUROFUNG)-RELATED"/>
    <property type="match status" value="1"/>
</dbReference>
<dbReference type="Pfam" id="PF04082">
    <property type="entry name" value="Fungal_trans"/>
    <property type="match status" value="2"/>
</dbReference>
<evidence type="ECO:0000256" key="1">
    <source>
        <dbReference type="ARBA" id="ARBA00022723"/>
    </source>
</evidence>
<protein>
    <recommendedName>
        <fullName evidence="4">Zn(2)-C6 fungal-type domain-containing protein</fullName>
    </recommendedName>
</protein>
<dbReference type="InterPro" id="IPR001138">
    <property type="entry name" value="Zn2Cys6_DnaBD"/>
</dbReference>
<feature type="domain" description="Zn(2)-C6 fungal-type" evidence="4">
    <location>
        <begin position="9"/>
        <end position="38"/>
    </location>
</feature>
<dbReference type="SUPFAM" id="SSF57701">
    <property type="entry name" value="Zn2/Cys6 DNA-binding domain"/>
    <property type="match status" value="1"/>
</dbReference>
<dbReference type="InterPro" id="IPR007219">
    <property type="entry name" value="XnlR_reg_dom"/>
</dbReference>
<dbReference type="OrthoDB" id="5367487at2759"/>
<name>N1S6C9_FUSC4</name>
<proteinExistence type="predicted"/>
<keyword evidence="2" id="KW-0539">Nucleus</keyword>
<evidence type="ECO:0000256" key="2">
    <source>
        <dbReference type="ARBA" id="ARBA00023242"/>
    </source>
</evidence>
<dbReference type="SMART" id="SM00066">
    <property type="entry name" value="GAL4"/>
    <property type="match status" value="1"/>
</dbReference>
<dbReference type="CDD" id="cd12148">
    <property type="entry name" value="fungal_TF_MHR"/>
    <property type="match status" value="2"/>
</dbReference>
<dbReference type="InterPro" id="IPR036864">
    <property type="entry name" value="Zn2-C6_fun-type_DNA-bd_sf"/>
</dbReference>
<dbReference type="PROSITE" id="PS00463">
    <property type="entry name" value="ZN2_CY6_FUNGAL_1"/>
    <property type="match status" value="1"/>
</dbReference>
<dbReference type="SMART" id="SM00906">
    <property type="entry name" value="Fungal_trans"/>
    <property type="match status" value="2"/>
</dbReference>
<evidence type="ECO:0000313" key="6">
    <source>
        <dbReference type="Proteomes" id="UP000016929"/>
    </source>
</evidence>
<dbReference type="Gene3D" id="4.10.240.10">
    <property type="entry name" value="Zn(2)-C6 fungal-type DNA-binding domain"/>
    <property type="match status" value="1"/>
</dbReference>
<dbReference type="EMBL" id="KB726324">
    <property type="protein sequence ID" value="EMT70120.1"/>
    <property type="molecule type" value="Genomic_DNA"/>
</dbReference>
<dbReference type="GO" id="GO:0003677">
    <property type="term" value="F:DNA binding"/>
    <property type="evidence" value="ECO:0007669"/>
    <property type="project" value="InterPro"/>
</dbReference>
<keyword evidence="1" id="KW-0479">Metal-binding</keyword>
<evidence type="ECO:0000256" key="3">
    <source>
        <dbReference type="SAM" id="MobiDB-lite"/>
    </source>
</evidence>
<gene>
    <name evidence="5" type="ORF">FOC4_g10008564</name>
</gene>
<dbReference type="PANTHER" id="PTHR47431:SF1">
    <property type="entry name" value="ZN(II)2CYS6 TRANSCRIPTION FACTOR (EUROFUNG)"/>
    <property type="match status" value="1"/>
</dbReference>
<dbReference type="STRING" id="1229665.N1S6C9"/>
<dbReference type="GO" id="GO:0000981">
    <property type="term" value="F:DNA-binding transcription factor activity, RNA polymerase II-specific"/>
    <property type="evidence" value="ECO:0007669"/>
    <property type="project" value="InterPro"/>
</dbReference>
<sequence>MSVTSVPAACLACRGRHLKCDGVNPCSRCLSSGSDCVYVASRRGYKGPRRNTVQKPGKKHGVSPARTRTRSGESSVTSRPERSASLGSSLFLSPNMGDDMFKSPLSTPFLDPALDASNSMESDMSFFGPYDPADTSTDMFNLFTSPQHEHVVTHVPALTLPERCIDSFYNHFHAAHPFVFPKESLLMISHESSVMPVLAVMRWIGSLHIPACSERGRFFQEAHQLIYEPRRRKDGFLVQALLLLLIGLDGQGQQDQARQILSGLERISVDIGLNTRSYATTYGRGIPMMEESWRRTWWELFIVDGLIAGVHRSTNFLLFDVASDVALPCEEYEYLSGDIPEPMYLRDMNESDFSGTSQEFSSFAYRIQATQNLGRLLRIPPVSGPDDESLRNIQTMLTSWRVSLPKSKADALRQYGHFDEMLFQAHMITHATSILLHQPYSQLNSILSQSNNQADQYDSVSSRDDFNNHTKNIIQAATEISKLVTHRVSLLSHSHFFSYVVTMSSIIHLNRWAIFTPDTENNLRQVLRLNIGALSRMSLVWSASERESSSVKSMARSIYQVKKQHRVLPQFWISMTHDEAMDRIAADDAMIHEFEDMQVVPACSERGRFFQEAHQLIYEPRRRKDGFLVQALLLLLIGLDGQGQQDQARQILSGLERISVDIGLNTRSYATTYGRGIPMMEESWRRTWWELFIVDGLIAGVHRSTNFLLFDVASDVALPCEEYEYLSGDIPEPMYLRDMNESDFSGTSQEFSSFAYRIQATQNLGRLLRIPPVSGPDDESLRNIQTMLTSWRVSLPKSKADALRQYGHFDEMLFQAHMITHATSILLHQPYSQLNSILSQSNNQADQYDSVSSRDDFNNHTKNIIQAATEISKLVTHRVSLLSHSHFFSYVVTMSSIIHLNRWAIFTPDTENNLRQVLRLNIGALSRMSLVWSASERESSSVKSMARSIYQVKKQHRVLPQFWISMTHDEAMDRIAADDAMIHEFEDMQVVPGMMGHWTDPENKQWN</sequence>
<dbReference type="Proteomes" id="UP000016929">
    <property type="component" value="Unassembled WGS sequence"/>
</dbReference>
<dbReference type="CDD" id="cd00067">
    <property type="entry name" value="GAL4"/>
    <property type="match status" value="1"/>
</dbReference>
<dbReference type="GO" id="GO:0008270">
    <property type="term" value="F:zinc ion binding"/>
    <property type="evidence" value="ECO:0007669"/>
    <property type="project" value="InterPro"/>
</dbReference>
<feature type="region of interest" description="Disordered" evidence="3">
    <location>
        <begin position="47"/>
        <end position="89"/>
    </location>
</feature>
<keyword evidence="6" id="KW-1185">Reference proteome</keyword>
<dbReference type="PROSITE" id="PS50048">
    <property type="entry name" value="ZN2_CY6_FUNGAL_2"/>
    <property type="match status" value="1"/>
</dbReference>
<evidence type="ECO:0000313" key="5">
    <source>
        <dbReference type="EMBL" id="EMT70120.1"/>
    </source>
</evidence>
<reference evidence="6" key="2">
    <citation type="journal article" date="2014" name="PLoS ONE">
        <title>Genome and Transcriptome Analysis of the Fungal Pathogen Fusarium oxysporum f. sp. cubense Causing Banana Vascular Wilt Disease.</title>
        <authorList>
            <person name="Guo L."/>
            <person name="Han L."/>
            <person name="Yang L."/>
            <person name="Zeng H."/>
            <person name="Fan D."/>
            <person name="Zhu Y."/>
            <person name="Feng Y."/>
            <person name="Wang G."/>
            <person name="Peng C."/>
            <person name="Jiang X."/>
            <person name="Zhou D."/>
            <person name="Ni P."/>
            <person name="Liang C."/>
            <person name="Liu L."/>
            <person name="Wang J."/>
            <person name="Mao C."/>
            <person name="Fang X."/>
            <person name="Peng M."/>
            <person name="Huang J."/>
        </authorList>
    </citation>
    <scope>NUCLEOTIDE SEQUENCE [LARGE SCALE GENOMIC DNA]</scope>
    <source>
        <strain evidence="6">race 4</strain>
    </source>
</reference>
<dbReference type="Pfam" id="PF00172">
    <property type="entry name" value="Zn_clus"/>
    <property type="match status" value="1"/>
</dbReference>
<reference evidence="6" key="1">
    <citation type="submission" date="2012-09" db="EMBL/GenBank/DDBJ databases">
        <title>Genome sequencing and comparative transcriptomics of race 1 and race 4 of banana pathogen: Fusarium oxysporum f. sp. cubense.</title>
        <authorList>
            <person name="Fang X."/>
            <person name="Huang J."/>
        </authorList>
    </citation>
    <scope>NUCLEOTIDE SEQUENCE [LARGE SCALE GENOMIC DNA]</scope>
    <source>
        <strain evidence="6">race 4</strain>
    </source>
</reference>
<dbReference type="GO" id="GO:0006351">
    <property type="term" value="P:DNA-templated transcription"/>
    <property type="evidence" value="ECO:0007669"/>
    <property type="project" value="InterPro"/>
</dbReference>
<accession>N1S6C9</accession>
<dbReference type="HOGENOM" id="CLU_298439_0_0_1"/>
<dbReference type="AlphaFoldDB" id="N1S6C9"/>